<dbReference type="PROSITE" id="PS50878">
    <property type="entry name" value="RT_POL"/>
    <property type="match status" value="1"/>
</dbReference>
<dbReference type="SMART" id="SM00355">
    <property type="entry name" value="ZnF_C2H2"/>
    <property type="match status" value="2"/>
</dbReference>
<proteinExistence type="predicted"/>
<keyword evidence="1" id="KW-0862">Zinc</keyword>
<evidence type="ECO:0008006" key="7">
    <source>
        <dbReference type="Google" id="ProtNLM"/>
    </source>
</evidence>
<dbReference type="Proteomes" id="UP001460270">
    <property type="component" value="Unassembled WGS sequence"/>
</dbReference>
<feature type="domain" description="Reverse transcriptase" evidence="4">
    <location>
        <begin position="395"/>
        <end position="665"/>
    </location>
</feature>
<dbReference type="Gene3D" id="3.30.160.60">
    <property type="entry name" value="Classic Zinc Finger"/>
    <property type="match status" value="1"/>
</dbReference>
<evidence type="ECO:0000256" key="1">
    <source>
        <dbReference type="PROSITE-ProRule" id="PRU00042"/>
    </source>
</evidence>
<keyword evidence="1" id="KW-0479">Metal-binding</keyword>
<dbReference type="InterPro" id="IPR000477">
    <property type="entry name" value="RT_dom"/>
</dbReference>
<feature type="domain" description="C2H2-type" evidence="3">
    <location>
        <begin position="185"/>
        <end position="213"/>
    </location>
</feature>
<dbReference type="GO" id="GO:0008270">
    <property type="term" value="F:zinc ion binding"/>
    <property type="evidence" value="ECO:0007669"/>
    <property type="project" value="UniProtKB-KW"/>
</dbReference>
<accession>A0AAW0MKQ6</accession>
<dbReference type="Pfam" id="PF00078">
    <property type="entry name" value="RVT_1"/>
    <property type="match status" value="1"/>
</dbReference>
<evidence type="ECO:0000313" key="5">
    <source>
        <dbReference type="EMBL" id="KAK7881343.1"/>
    </source>
</evidence>
<feature type="region of interest" description="Disordered" evidence="2">
    <location>
        <begin position="26"/>
        <end position="70"/>
    </location>
</feature>
<reference evidence="6" key="1">
    <citation type="submission" date="2024-04" db="EMBL/GenBank/DDBJ databases">
        <title>Salinicola lusitanus LLJ914,a marine bacterium isolated from the Okinawa Trough.</title>
        <authorList>
            <person name="Li J."/>
        </authorList>
    </citation>
    <scope>NUCLEOTIDE SEQUENCE [LARGE SCALE GENOMIC DNA]</scope>
</reference>
<dbReference type="InterPro" id="IPR043502">
    <property type="entry name" value="DNA/RNA_pol_sf"/>
</dbReference>
<evidence type="ECO:0000256" key="2">
    <source>
        <dbReference type="SAM" id="MobiDB-lite"/>
    </source>
</evidence>
<evidence type="ECO:0000259" key="3">
    <source>
        <dbReference type="PROSITE" id="PS50157"/>
    </source>
</evidence>
<dbReference type="PROSITE" id="PS00028">
    <property type="entry name" value="ZINC_FINGER_C2H2_1"/>
    <property type="match status" value="1"/>
</dbReference>
<gene>
    <name evidence="5" type="ORF">WMY93_029752</name>
</gene>
<organism evidence="5 6">
    <name type="scientific">Mugilogobius chulae</name>
    <name type="common">yellowstripe goby</name>
    <dbReference type="NCBI Taxonomy" id="88201"/>
    <lineage>
        <taxon>Eukaryota</taxon>
        <taxon>Metazoa</taxon>
        <taxon>Chordata</taxon>
        <taxon>Craniata</taxon>
        <taxon>Vertebrata</taxon>
        <taxon>Euteleostomi</taxon>
        <taxon>Actinopterygii</taxon>
        <taxon>Neopterygii</taxon>
        <taxon>Teleostei</taxon>
        <taxon>Neoteleostei</taxon>
        <taxon>Acanthomorphata</taxon>
        <taxon>Gobiaria</taxon>
        <taxon>Gobiiformes</taxon>
        <taxon>Gobioidei</taxon>
        <taxon>Gobiidae</taxon>
        <taxon>Gobionellinae</taxon>
        <taxon>Mugilogobius</taxon>
    </lineage>
</organism>
<comment type="caution">
    <text evidence="5">The sequence shown here is derived from an EMBL/GenBank/DDBJ whole genome shotgun (WGS) entry which is preliminary data.</text>
</comment>
<evidence type="ECO:0000259" key="4">
    <source>
        <dbReference type="PROSITE" id="PS50878"/>
    </source>
</evidence>
<dbReference type="InterPro" id="IPR013087">
    <property type="entry name" value="Znf_C2H2_type"/>
</dbReference>
<protein>
    <recommendedName>
        <fullName evidence="7">Reverse transcriptase</fullName>
    </recommendedName>
</protein>
<name>A0AAW0MKQ6_9GOBI</name>
<dbReference type="PROSITE" id="PS50157">
    <property type="entry name" value="ZINC_FINGER_C2H2_2"/>
    <property type="match status" value="1"/>
</dbReference>
<dbReference type="PANTHER" id="PTHR19446">
    <property type="entry name" value="REVERSE TRANSCRIPTASES"/>
    <property type="match status" value="1"/>
</dbReference>
<dbReference type="SUPFAM" id="SSF56672">
    <property type="entry name" value="DNA/RNA polymerases"/>
    <property type="match status" value="1"/>
</dbReference>
<dbReference type="CDD" id="cd01650">
    <property type="entry name" value="RT_nLTR_like"/>
    <property type="match status" value="1"/>
</dbReference>
<keyword evidence="1" id="KW-0863">Zinc-finger</keyword>
<keyword evidence="6" id="KW-1185">Reference proteome</keyword>
<evidence type="ECO:0000313" key="6">
    <source>
        <dbReference type="Proteomes" id="UP001460270"/>
    </source>
</evidence>
<dbReference type="EMBL" id="JBBPFD010000022">
    <property type="protein sequence ID" value="KAK7881343.1"/>
    <property type="molecule type" value="Genomic_DNA"/>
</dbReference>
<sequence length="1418" mass="155947">MVPSPLSTPKRRLPLARRNLYATWSRSPSTLGSRPWLGRLLSSPKTDRNKLGSSHDGAVDGLPSTPNERVSTPRKILFQDYDTPSRVVFLSHGRRAFLQGNTRRLTRKTWVGLRAPWLATVCPICQSSIRSLGRAYTHFKSRHGAMRIIFLCARCGATAKSIPSMTGHISQCGRSKSLVSLGGSCQCSKCGNSFATPRGLSQHVRLVHPRTYARQLKERMEAEDSSRPGVNDRGCDRAEPLESIRERLGHPLPPPSPVEGVQADLLGALGWEAAPSKEEIRLATKSMHLWKRRRKDLVNLVLLGGLPVCKIPKAEIQSFYSTIWGSEAEYKGLGRFGDLPPANNLPFRCPISGDEVLRTLKRMSANSCPGPDGIKRPHLTLYDKKGLKLAALFNSWLVSGHVPRSMRGALTTLIPKSSDETAVLSIKNWRPISVGSVIYRTFMGILAERLSEACPPHPRQRGFVQGPGCAENITIIKSLHTAAKRRSRSFGAVFVDLSRAFDSVSHQLIRETLTRRGLDGLVVDLIMSAYRNPHTRVKTFGGSTAPIKIKSGVKQGDPLSPILFNLCLDPLMYLLEKETVGVQFGGDLSISSIADLPRVAEGMHVLSVFLDRVGLMANAAKCHSLLLTAQGGKVLLNNCPPLVLQGEPIHAAEPGDRIKYLGVHLDPWSGVTTDDPMGQLNELLEKVGAAHLKPTQKLFMLKQYILPRFIYSCDHGDVKATKLQEMDRLTRVVFKKWFHLENHVADGLFYTHWRDGGLNIAKLSKLVPRIQFKRCLALALSEDPVVSTLAKELRLEGQAKGLWKSLTGDFPNCPLEELDPNILKSRSAKIEEFNKWADLQWQGKGVQCFKADKTSNYWLKSPWTKGLTEAEFILALKARTRTFPNTTSKIGSSSLPRCRLCHKGPETLGHLTCACSALKLNRMERHNAICRLLLRVASSLGWTCRSEPRLEAADGRVGRPDLVIWKDGAAHIVDVAVCLESDTDTLLNMEFFKRAKYLPFVGAARSLDPSIKTVRVWGFPMGARGKWHKPNTNFLRVMGVARSRLEATARRISMRALIGTLRTCRVFNQMVSGSRDVGDLHGKVAQNEGAVARSRQSGSILQKPATWSPLVPAGCWITTTLGSCCPDTPVGGCPESTPGYKVRVDPPEACLLEPSGAVARTRQWVVSPESTPGYKVRVDPPVVCLLEPSGTCRMLDNNHPKELLPGHASGWMPPNPPLVRVDPPVACLLEPSGTCRMLDNNHPKELLPGHASGWMPPNPPLTIRYCVRVDPPEACLLELSGTCRMPDNNHPQELLPGHASWVDGPESTPGYKGALILCPVAGPGYPPMPINLLEFPDACRTLDNSHPQKLLPGHASWVGAPEYTPGYRVWSGPTLRKDLPVQTFAHWVLIGPSVDNALGAVAQARHPAVPALLLATRV</sequence>